<dbReference type="InterPro" id="IPR007320">
    <property type="entry name" value="PDCD2_C"/>
</dbReference>
<dbReference type="InterPro" id="IPR002893">
    <property type="entry name" value="Znf_MYND"/>
</dbReference>
<dbReference type="STRING" id="597456.A0A0L7RIE1"/>
<proteinExistence type="predicted"/>
<reference evidence="6 7" key="1">
    <citation type="submission" date="2015-07" db="EMBL/GenBank/DDBJ databases">
        <title>The genome of Habropoda laboriosa.</title>
        <authorList>
            <person name="Pan H."/>
            <person name="Kapheim K."/>
        </authorList>
    </citation>
    <scope>NUCLEOTIDE SEQUENCE [LARGE SCALE GENOMIC DNA]</scope>
    <source>
        <strain evidence="6">0110345459</strain>
    </source>
</reference>
<sequence length="352" mass="41074">MMVDLGFVEKCESWRLESRFFPSKIGGKPAWLNLKNIPEEKNLHCDYCKEPCIFLCQIYAPYEDNENTFHRTIFVFICKKSECSISNENGNLKVFRSQLARVNEFYPPEPPIEQNDWRNDISVDQWVKTCYVCGILAPNHCSKCKSVNYCCRAHQIYDWKHGHKESCDINQKISKYSKLLFPEYEIVIEKEDAKDENNANDVSEEEKEIKKYETILQEGGAGTFQNEDVQNELLSMANQKEDETFSEFRSTIDKYPDQILRYNRGGNILYISAENKIGEIPKCSECNGERQFEFQIMPQLLNFLELENALKCIDWGILAVYTCTKSCVPKNGYIMEYIWKQDIIEGNLDNTS</sequence>
<organism evidence="6 7">
    <name type="scientific">Habropoda laboriosa</name>
    <dbReference type="NCBI Taxonomy" id="597456"/>
    <lineage>
        <taxon>Eukaryota</taxon>
        <taxon>Metazoa</taxon>
        <taxon>Ecdysozoa</taxon>
        <taxon>Arthropoda</taxon>
        <taxon>Hexapoda</taxon>
        <taxon>Insecta</taxon>
        <taxon>Pterygota</taxon>
        <taxon>Neoptera</taxon>
        <taxon>Endopterygota</taxon>
        <taxon>Hymenoptera</taxon>
        <taxon>Apocrita</taxon>
        <taxon>Aculeata</taxon>
        <taxon>Apoidea</taxon>
        <taxon>Anthophila</taxon>
        <taxon>Apidae</taxon>
        <taxon>Habropoda</taxon>
    </lineage>
</organism>
<dbReference type="GO" id="GO:0008270">
    <property type="term" value="F:zinc ion binding"/>
    <property type="evidence" value="ECO:0007669"/>
    <property type="project" value="UniProtKB-KW"/>
</dbReference>
<dbReference type="Gene3D" id="6.10.140.2220">
    <property type="match status" value="1"/>
</dbReference>
<evidence type="ECO:0000256" key="2">
    <source>
        <dbReference type="ARBA" id="ARBA00022771"/>
    </source>
</evidence>
<evidence type="ECO:0000256" key="1">
    <source>
        <dbReference type="ARBA" id="ARBA00022723"/>
    </source>
</evidence>
<dbReference type="PROSITE" id="PS01360">
    <property type="entry name" value="ZF_MYND_1"/>
    <property type="match status" value="1"/>
</dbReference>
<dbReference type="Pfam" id="PF04194">
    <property type="entry name" value="PDCD2_C"/>
    <property type="match status" value="1"/>
</dbReference>
<keyword evidence="1" id="KW-0479">Metal-binding</keyword>
<protein>
    <submittedName>
        <fullName evidence="6">Programmed cell death protein 2</fullName>
    </submittedName>
</protein>
<evidence type="ECO:0000313" key="7">
    <source>
        <dbReference type="Proteomes" id="UP000053825"/>
    </source>
</evidence>
<dbReference type="EMBL" id="KQ414584">
    <property type="protein sequence ID" value="KOC70635.1"/>
    <property type="molecule type" value="Genomic_DNA"/>
</dbReference>
<keyword evidence="3" id="KW-0862">Zinc</keyword>
<dbReference type="PANTHER" id="PTHR12298:SF4">
    <property type="entry name" value="PROGRAMMED CELL DEATH PROTEIN 2"/>
    <property type="match status" value="1"/>
</dbReference>
<dbReference type="Pfam" id="PF01753">
    <property type="entry name" value="zf-MYND"/>
    <property type="match status" value="1"/>
</dbReference>
<dbReference type="AlphaFoldDB" id="A0A0L7RIE1"/>
<gene>
    <name evidence="6" type="ORF">WH47_03651</name>
</gene>
<dbReference type="Proteomes" id="UP000053825">
    <property type="component" value="Unassembled WGS sequence"/>
</dbReference>
<dbReference type="SUPFAM" id="SSF144232">
    <property type="entry name" value="HIT/MYND zinc finger-like"/>
    <property type="match status" value="1"/>
</dbReference>
<dbReference type="GO" id="GO:0005737">
    <property type="term" value="C:cytoplasm"/>
    <property type="evidence" value="ECO:0007669"/>
    <property type="project" value="InterPro"/>
</dbReference>
<evidence type="ECO:0000256" key="3">
    <source>
        <dbReference type="ARBA" id="ARBA00022833"/>
    </source>
</evidence>
<dbReference type="PROSITE" id="PS50865">
    <property type="entry name" value="ZF_MYND_2"/>
    <property type="match status" value="1"/>
</dbReference>
<evidence type="ECO:0000313" key="6">
    <source>
        <dbReference type="EMBL" id="KOC70635.1"/>
    </source>
</evidence>
<accession>A0A0L7RIE1</accession>
<dbReference type="PANTHER" id="PTHR12298">
    <property type="entry name" value="PCDC2 PROGRAMMED CELL DEATH PROTEIN 2 -RELATED"/>
    <property type="match status" value="1"/>
</dbReference>
<keyword evidence="7" id="KW-1185">Reference proteome</keyword>
<evidence type="ECO:0000259" key="5">
    <source>
        <dbReference type="PROSITE" id="PS50865"/>
    </source>
</evidence>
<dbReference type="GO" id="GO:0005634">
    <property type="term" value="C:nucleus"/>
    <property type="evidence" value="ECO:0007669"/>
    <property type="project" value="TreeGrafter"/>
</dbReference>
<name>A0A0L7RIE1_9HYME</name>
<evidence type="ECO:0000256" key="4">
    <source>
        <dbReference type="PROSITE-ProRule" id="PRU00134"/>
    </source>
</evidence>
<keyword evidence="2 4" id="KW-0863">Zinc-finger</keyword>
<dbReference type="OrthoDB" id="443682at2759"/>
<feature type="domain" description="MYND-type" evidence="5">
    <location>
        <begin position="130"/>
        <end position="167"/>
    </location>
</feature>